<organism evidence="1 2">
    <name type="scientific">Euzebya pacifica</name>
    <dbReference type="NCBI Taxonomy" id="1608957"/>
    <lineage>
        <taxon>Bacteria</taxon>
        <taxon>Bacillati</taxon>
        <taxon>Actinomycetota</taxon>
        <taxon>Nitriliruptoria</taxon>
        <taxon>Euzebyales</taxon>
    </lineage>
</organism>
<dbReference type="OrthoDB" id="9823511at2"/>
<dbReference type="AlphaFoldDB" id="A0A346XZY3"/>
<evidence type="ECO:0000313" key="1">
    <source>
        <dbReference type="EMBL" id="AXV07780.1"/>
    </source>
</evidence>
<accession>A0A346XZY3</accession>
<protein>
    <recommendedName>
        <fullName evidence="3">Resolvase/invertase-type recombinase catalytic domain-containing protein</fullName>
    </recommendedName>
</protein>
<dbReference type="Proteomes" id="UP000264006">
    <property type="component" value="Chromosome"/>
</dbReference>
<gene>
    <name evidence="1" type="ORF">DVS28_a3104</name>
</gene>
<sequence>MHVVTYTRGSSEDSRAYRIDRILDAQPDHEQYTSVTRFGDGQAGSADPRHPQRKAMLAACEGGQFDLLVVNTLWDLHAPGTDADVNTLVALLHRGDLDEIRFADGTSWVATDPATVAAERFLGDADEVVAAMEVLRQAAPDRFLDAAAELYRAVVGDAATRRARGADADTAADLVVEHDSDSASTDSLRG</sequence>
<dbReference type="KEGG" id="euz:DVS28_a3104"/>
<proteinExistence type="predicted"/>
<evidence type="ECO:0008006" key="3">
    <source>
        <dbReference type="Google" id="ProtNLM"/>
    </source>
</evidence>
<name>A0A346XZY3_9ACTN</name>
<evidence type="ECO:0000313" key="2">
    <source>
        <dbReference type="Proteomes" id="UP000264006"/>
    </source>
</evidence>
<keyword evidence="2" id="KW-1185">Reference proteome</keyword>
<dbReference type="EMBL" id="CP031165">
    <property type="protein sequence ID" value="AXV07780.1"/>
    <property type="molecule type" value="Genomic_DNA"/>
</dbReference>
<reference evidence="1 2" key="1">
    <citation type="submission" date="2018-09" db="EMBL/GenBank/DDBJ databases">
        <title>Complete genome sequence of Euzebya sp. DY32-46 isolated from seawater of Pacific Ocean.</title>
        <authorList>
            <person name="Xu L."/>
            <person name="Wu Y.-H."/>
            <person name="Xu X.-W."/>
        </authorList>
    </citation>
    <scope>NUCLEOTIDE SEQUENCE [LARGE SCALE GENOMIC DNA]</scope>
    <source>
        <strain evidence="1 2">DY32-46</strain>
    </source>
</reference>